<dbReference type="KEGG" id="pri:PRIO_0716"/>
<dbReference type="EMBL" id="LN831776">
    <property type="protein sequence ID" value="CQR52253.1"/>
    <property type="molecule type" value="Genomic_DNA"/>
</dbReference>
<dbReference type="RefSeq" id="WP_020428232.1">
    <property type="nucleotide sequence ID" value="NZ_AGBD01000596.1"/>
</dbReference>
<feature type="domain" description="Serine aminopeptidase S33" evidence="1">
    <location>
        <begin position="25"/>
        <end position="145"/>
    </location>
</feature>
<dbReference type="InterPro" id="IPR022742">
    <property type="entry name" value="Hydrolase_4"/>
</dbReference>
<sequence length="272" mass="30784">MPRNFELPAGEDAVLRCSHFPAQGEAKSLVVVAHGYKGFKDWGMFPYVAEALSDEHEVISFNFSHAGIGEDLQNFTELEKFARNTYQREIKDMEILLSYLSQHHRFGSLPVFLLGHSRGGGDCLLYALDHPAELAGVISWNGTTNLDLFTEEQKREMRETGRTHVLNGRTGQQMPLDAIIIEDLEQQAERYNILERMKQAAFPAVLIQGSEDGERLRRGSEQLIRFRPDIEWIQIPGGNHTFGTVHPFTGTTPQLEQAISASRDFITRVLEE</sequence>
<dbReference type="AlphaFoldDB" id="A0A0E3WG96"/>
<name>A0A0E3WG96_9BACL</name>
<accession>A0A0E3WG96</accession>
<organism evidence="2 3">
    <name type="scientific">Paenibacillus riograndensis SBR5</name>
    <dbReference type="NCBI Taxonomy" id="1073571"/>
    <lineage>
        <taxon>Bacteria</taxon>
        <taxon>Bacillati</taxon>
        <taxon>Bacillota</taxon>
        <taxon>Bacilli</taxon>
        <taxon>Bacillales</taxon>
        <taxon>Paenibacillaceae</taxon>
        <taxon>Paenibacillus</taxon>
        <taxon>Paenibacillus sonchi group</taxon>
    </lineage>
</organism>
<dbReference type="PATRIC" id="fig|1073571.4.peg.743"/>
<protein>
    <recommendedName>
        <fullName evidence="1">Serine aminopeptidase S33 domain-containing protein</fullName>
    </recommendedName>
</protein>
<reference evidence="3" key="1">
    <citation type="submission" date="2015-03" db="EMBL/GenBank/DDBJ databases">
        <authorList>
            <person name="Wibberg D."/>
        </authorList>
    </citation>
    <scope>NUCLEOTIDE SEQUENCE [LARGE SCALE GENOMIC DNA]</scope>
</reference>
<dbReference type="HOGENOM" id="CLU_086603_0_0_9"/>
<dbReference type="Pfam" id="PF12146">
    <property type="entry name" value="Hydrolase_4"/>
    <property type="match status" value="1"/>
</dbReference>
<dbReference type="SUPFAM" id="SSF53474">
    <property type="entry name" value="alpha/beta-Hydrolases"/>
    <property type="match status" value="1"/>
</dbReference>
<dbReference type="STRING" id="483937.AMQ84_14715"/>
<evidence type="ECO:0000259" key="1">
    <source>
        <dbReference type="Pfam" id="PF12146"/>
    </source>
</evidence>
<evidence type="ECO:0000313" key="3">
    <source>
        <dbReference type="Proteomes" id="UP000033163"/>
    </source>
</evidence>
<proteinExistence type="predicted"/>
<gene>
    <name evidence="2" type="ORF">PRIO_0716</name>
</gene>
<dbReference type="Gene3D" id="3.40.50.1820">
    <property type="entry name" value="alpha/beta hydrolase"/>
    <property type="match status" value="1"/>
</dbReference>
<dbReference type="Proteomes" id="UP000033163">
    <property type="component" value="Chromosome I"/>
</dbReference>
<dbReference type="InterPro" id="IPR029058">
    <property type="entry name" value="AB_hydrolase_fold"/>
</dbReference>
<evidence type="ECO:0000313" key="2">
    <source>
        <dbReference type="EMBL" id="CQR52253.1"/>
    </source>
</evidence>